<dbReference type="Proteomes" id="UP000003273">
    <property type="component" value="Unassembled WGS sequence"/>
</dbReference>
<evidence type="ECO:0000313" key="3">
    <source>
        <dbReference type="Proteomes" id="UP000003273"/>
    </source>
</evidence>
<comment type="caution">
    <text evidence="2">The sequence shown here is derived from an EMBL/GenBank/DDBJ whole genome shotgun (WGS) entry which is preliminary data.</text>
</comment>
<sequence length="152" mass="16637">MPNIKGDDGALKTIFSNSKIIAVVGHSEKSSRASYQVAKFLQAVGYRVYPVNPMVKQIDGQSCYPSLEAIPEPVDIVNVFRHPDYLPEIVESAIAIRAATLWTQLKIYHPVAEKKAIEAGLNVIMDGLYPDRISAFICLKQNPTIGGVLGLI</sequence>
<evidence type="ECO:0000313" key="2">
    <source>
        <dbReference type="EMBL" id="CCI12506.1"/>
    </source>
</evidence>
<reference evidence="2 3" key="1">
    <citation type="submission" date="2012-04" db="EMBL/GenBank/DDBJ databases">
        <authorList>
            <person name="Genoscope - CEA"/>
        </authorList>
    </citation>
    <scope>NUCLEOTIDE SEQUENCE [LARGE SCALE GENOMIC DNA]</scope>
    <source>
        <strain evidence="2 3">9806</strain>
    </source>
</reference>
<dbReference type="SMART" id="SM00881">
    <property type="entry name" value="CoA_binding"/>
    <property type="match status" value="1"/>
</dbReference>
<dbReference type="HOGENOM" id="CLU_112567_0_0_3"/>
<proteinExistence type="predicted"/>
<dbReference type="Gene3D" id="3.40.50.720">
    <property type="entry name" value="NAD(P)-binding Rossmann-like Domain"/>
    <property type="match status" value="1"/>
</dbReference>
<dbReference type="PANTHER" id="PTHR33303:SF2">
    <property type="entry name" value="COA-BINDING DOMAIN-CONTAINING PROTEIN"/>
    <property type="match status" value="1"/>
</dbReference>
<feature type="domain" description="CoA-binding" evidence="1">
    <location>
        <begin position="15"/>
        <end position="107"/>
    </location>
</feature>
<dbReference type="EMBL" id="CAIL01000043">
    <property type="protein sequence ID" value="CCI12506.1"/>
    <property type="molecule type" value="Genomic_DNA"/>
</dbReference>
<accession>I4GRT2</accession>
<dbReference type="InterPro" id="IPR003781">
    <property type="entry name" value="CoA-bd"/>
</dbReference>
<protein>
    <submittedName>
        <fullName evidence="2">Similar to tr|Q112G0|Q112G0_TRIEI CoA-binding</fullName>
    </submittedName>
</protein>
<evidence type="ECO:0000259" key="1">
    <source>
        <dbReference type="SMART" id="SM00881"/>
    </source>
</evidence>
<dbReference type="Pfam" id="PF13380">
    <property type="entry name" value="CoA_binding_2"/>
    <property type="match status" value="1"/>
</dbReference>
<organism evidence="2 3">
    <name type="scientific">Microcystis aeruginosa PCC 9806</name>
    <dbReference type="NCBI Taxonomy" id="1160282"/>
    <lineage>
        <taxon>Bacteria</taxon>
        <taxon>Bacillati</taxon>
        <taxon>Cyanobacteriota</taxon>
        <taxon>Cyanophyceae</taxon>
        <taxon>Oscillatoriophycideae</taxon>
        <taxon>Chroococcales</taxon>
        <taxon>Microcystaceae</taxon>
        <taxon>Microcystis</taxon>
    </lineage>
</organism>
<name>I4GRT2_MICAE</name>
<dbReference type="SUPFAM" id="SSF51735">
    <property type="entry name" value="NAD(P)-binding Rossmann-fold domains"/>
    <property type="match status" value="1"/>
</dbReference>
<dbReference type="RefSeq" id="WP_002782769.1">
    <property type="nucleotide sequence ID" value="NZ_HE973236.1"/>
</dbReference>
<gene>
    <name evidence="2" type="ORF">MICAE_1370033</name>
</gene>
<dbReference type="PANTHER" id="PTHR33303">
    <property type="entry name" value="CYTOPLASMIC PROTEIN-RELATED"/>
    <property type="match status" value="1"/>
</dbReference>
<dbReference type="InterPro" id="IPR036291">
    <property type="entry name" value="NAD(P)-bd_dom_sf"/>
</dbReference>
<dbReference type="AlphaFoldDB" id="I4GRT2"/>